<reference evidence="1 2" key="1">
    <citation type="submission" date="2017-09" db="EMBL/GenBank/DDBJ databases">
        <title>Depth-based differentiation of microbial function through sediment-hosted aquifers and enrichment of novel symbionts in the deep terrestrial subsurface.</title>
        <authorList>
            <person name="Probst A.J."/>
            <person name="Ladd B."/>
            <person name="Jarett J.K."/>
            <person name="Geller-Mcgrath D.E."/>
            <person name="Sieber C.M."/>
            <person name="Emerson J.B."/>
            <person name="Anantharaman K."/>
            <person name="Thomas B.C."/>
            <person name="Malmstrom R."/>
            <person name="Stieglmeier M."/>
            <person name="Klingl A."/>
            <person name="Woyke T."/>
            <person name="Ryan C.M."/>
            <person name="Banfield J.F."/>
        </authorList>
    </citation>
    <scope>NUCLEOTIDE SEQUENCE [LARGE SCALE GENOMIC DNA]</scope>
    <source>
        <strain evidence="1">CG10_big_fil_rev_8_21_14_0_10_50_16</strain>
    </source>
</reference>
<evidence type="ECO:0000313" key="1">
    <source>
        <dbReference type="EMBL" id="PIR47475.1"/>
    </source>
</evidence>
<sequence length="203" mass="22501">MIPQLPHSGTEEQMESLRILVIDDSPRHRESAKQTLAEHELTIASSFKEAISLLTYTGSWDHYLEAKREAGLTRQSPNYEQVDFELLQQFAPPSFDVVLTDMELPVEKFSYEEVRPGETAPLGLILAMFAGYVAVPYVAMVTDAGHHGTAMASALGLIGRRLFEEPASAPSFKVNGSRVQYVHAPLTEEGGKDWGQVLKDLLK</sequence>
<accession>A0A2H0RNY0</accession>
<dbReference type="SUPFAM" id="SSF52172">
    <property type="entry name" value="CheY-like"/>
    <property type="match status" value="1"/>
</dbReference>
<dbReference type="EMBL" id="PCYM01000006">
    <property type="protein sequence ID" value="PIR47475.1"/>
    <property type="molecule type" value="Genomic_DNA"/>
</dbReference>
<dbReference type="InterPro" id="IPR011006">
    <property type="entry name" value="CheY-like_superfamily"/>
</dbReference>
<dbReference type="Gene3D" id="3.40.50.2300">
    <property type="match status" value="1"/>
</dbReference>
<evidence type="ECO:0000313" key="2">
    <source>
        <dbReference type="Proteomes" id="UP000230084"/>
    </source>
</evidence>
<gene>
    <name evidence="1" type="ORF">COV06_03400</name>
</gene>
<comment type="caution">
    <text evidence="1">The sequence shown here is derived from an EMBL/GenBank/DDBJ whole genome shotgun (WGS) entry which is preliminary data.</text>
</comment>
<proteinExistence type="predicted"/>
<protein>
    <submittedName>
        <fullName evidence="1">Uncharacterized protein</fullName>
    </submittedName>
</protein>
<dbReference type="Proteomes" id="UP000230084">
    <property type="component" value="Unassembled WGS sequence"/>
</dbReference>
<name>A0A2H0RNY0_9BACT</name>
<dbReference type="AlphaFoldDB" id="A0A2H0RNY0"/>
<organism evidence="1 2">
    <name type="scientific">Candidatus Uhrbacteria bacterium CG10_big_fil_rev_8_21_14_0_10_50_16</name>
    <dbReference type="NCBI Taxonomy" id="1975039"/>
    <lineage>
        <taxon>Bacteria</taxon>
        <taxon>Candidatus Uhriibacteriota</taxon>
    </lineage>
</organism>